<dbReference type="PROSITE" id="PS50112">
    <property type="entry name" value="PAS"/>
    <property type="match status" value="4"/>
</dbReference>
<dbReference type="SMART" id="SM00086">
    <property type="entry name" value="PAC"/>
    <property type="match status" value="5"/>
</dbReference>
<dbReference type="InterPro" id="IPR035919">
    <property type="entry name" value="EAL_sf"/>
</dbReference>
<keyword evidence="11" id="KW-1185">Reference proteome</keyword>
<comment type="catalytic activity">
    <reaction evidence="5">
        <text>3',3'-c-di-GMP + H2O = 5'-phosphoguanylyl(3'-&gt;5')guanosine + H(+)</text>
        <dbReference type="Rhea" id="RHEA:24902"/>
        <dbReference type="ChEBI" id="CHEBI:15377"/>
        <dbReference type="ChEBI" id="CHEBI:15378"/>
        <dbReference type="ChEBI" id="CHEBI:58754"/>
        <dbReference type="ChEBI" id="CHEBI:58805"/>
        <dbReference type="EC" id="3.1.4.52"/>
    </reaction>
    <physiologicalReaction direction="left-to-right" evidence="5">
        <dbReference type="Rhea" id="RHEA:24903"/>
    </physiologicalReaction>
</comment>
<comment type="cofactor">
    <cofactor evidence="1">
        <name>Mg(2+)</name>
        <dbReference type="ChEBI" id="CHEBI:18420"/>
    </cofactor>
</comment>
<protein>
    <recommendedName>
        <fullName evidence="3">cyclic-guanylate-specific phosphodiesterase</fullName>
        <ecNumber evidence="3">3.1.4.52</ecNumber>
    </recommendedName>
</protein>
<dbReference type="Pfam" id="PF00989">
    <property type="entry name" value="PAS"/>
    <property type="match status" value="2"/>
</dbReference>
<dbReference type="EMBL" id="CP032419">
    <property type="protein sequence ID" value="AYC35143.1"/>
    <property type="molecule type" value="Genomic_DNA"/>
</dbReference>
<feature type="domain" description="EAL" evidence="8">
    <location>
        <begin position="1168"/>
        <end position="1422"/>
    </location>
</feature>
<dbReference type="InterPro" id="IPR013655">
    <property type="entry name" value="PAS_fold_3"/>
</dbReference>
<evidence type="ECO:0000313" key="11">
    <source>
        <dbReference type="Proteomes" id="UP000265560"/>
    </source>
</evidence>
<dbReference type="GO" id="GO:0071111">
    <property type="term" value="F:cyclic-guanylate-specific phosphodiesterase activity"/>
    <property type="evidence" value="ECO:0007669"/>
    <property type="project" value="UniProtKB-EC"/>
</dbReference>
<feature type="domain" description="PAS" evidence="6">
    <location>
        <begin position="326"/>
        <end position="377"/>
    </location>
</feature>
<dbReference type="CDD" id="cd01948">
    <property type="entry name" value="EAL"/>
    <property type="match status" value="1"/>
</dbReference>
<dbReference type="Gene3D" id="3.30.70.270">
    <property type="match status" value="1"/>
</dbReference>
<keyword evidence="4" id="KW-0973">c-di-GMP</keyword>
<dbReference type="CDD" id="cd01949">
    <property type="entry name" value="GGDEF"/>
    <property type="match status" value="1"/>
</dbReference>
<dbReference type="NCBIfam" id="TIGR00254">
    <property type="entry name" value="GGDEF"/>
    <property type="match status" value="1"/>
</dbReference>
<dbReference type="SUPFAM" id="SSF55073">
    <property type="entry name" value="Nucleotide cyclase"/>
    <property type="match status" value="1"/>
</dbReference>
<dbReference type="SMART" id="SM00052">
    <property type="entry name" value="EAL"/>
    <property type="match status" value="1"/>
</dbReference>
<feature type="domain" description="PAS" evidence="6">
    <location>
        <begin position="596"/>
        <end position="672"/>
    </location>
</feature>
<dbReference type="InterPro" id="IPR043128">
    <property type="entry name" value="Rev_trsase/Diguanyl_cyclase"/>
</dbReference>
<evidence type="ECO:0000256" key="5">
    <source>
        <dbReference type="ARBA" id="ARBA00051114"/>
    </source>
</evidence>
<dbReference type="InterPro" id="IPR029787">
    <property type="entry name" value="Nucleotide_cyclase"/>
</dbReference>
<dbReference type="PANTHER" id="PTHR44757">
    <property type="entry name" value="DIGUANYLATE CYCLASE DGCP"/>
    <property type="match status" value="1"/>
</dbReference>
<dbReference type="InterPro" id="IPR000700">
    <property type="entry name" value="PAS-assoc_C"/>
</dbReference>
<dbReference type="SUPFAM" id="SSF141868">
    <property type="entry name" value="EAL domain-like"/>
    <property type="match status" value="1"/>
</dbReference>
<evidence type="ECO:0000256" key="2">
    <source>
        <dbReference type="ARBA" id="ARBA00004533"/>
    </source>
</evidence>
<dbReference type="EC" id="3.1.4.52" evidence="3"/>
<dbReference type="NCBIfam" id="TIGR00229">
    <property type="entry name" value="sensory_box"/>
    <property type="match status" value="4"/>
</dbReference>
<sequence>MLTGPRAPLAAPCLPYSAVIAGTPLVPKPLSATTPHAPAGTSAARLPGPVKGALWLLVVLTLGVLSWQLQQEFSQRLDNQRQRTQEYGQQLADHLALSMELKALAGLALLRQHGLQPALDTGLRGHLREIFPALHSLVWLTADGAIRADSAAQPLNDQAFLAALLRRHADQPYHFAFSPAANGQIYLLLRQNSGAQAQGYWVIRAGTQALRKTLSNFAHGDHHWLLEDRQAQRAILRWGGSSQPPGNTPVTAEEQAQSLWQTALAGSDWQLRVLFDAQQATAELLPRLSGRLLLFVLCAALALLALYRLHRAQHGLHALNAASQRELQQAGSVLRAIEERVLVTDADGRIRYLNPQAEQLFGLTRAQMLGRPMLELLPGLTALHEGAQESLEPQRLEQDGEQRLFAVSRSTLDDDSLVWVLRDVTDKQCSLRVQQQARRRYQDIFEGCGIALCVLDLTQLRDYLQQQGLRDGTGLRQWLLEHPERHQLLLQAIRFSETNQVALRLLGVDSPDQAWQQLIGHSPLRLDGIRFQLLAAVLEGRPQFETESRIRTAQGHERHLWLLLRLPQERQDYQAVTLSINDITSRKRVELSLLERERFWSEVVRSIPDTLYVHDLSAGRVLFHNHRLGTDLGYSKAELQAIGAPLWEKILHPDDYELYRRTRSLQRVVADGQLLTCQLRWRHRDGSWHWFDIREQALSRDAQGRVSRLIGVAKDITEQIEASQSLLASEQRYRLLAESISDVIFSTNNQLELNYISPSAQGMFGYSSDWLVANGLFPLISNPNQLDLIYTLLERVRQALGNPQRLTELRRQLPTQLLALDCLRADGRKIAVELRLSLMWDAHGVFEGLLGVVRDISQQRRSERDLRMAATVFEHSTSAILVTDPAGYIVQVNEAFSRVSGYAATEVLDQLPGILTADRQQAQQLHYVLAQLNLQGSWEGELWLKRRSGEPFPAWVGITAVQDEEGDLVSYVCFFSDISERKASEQRIHRLAYYDALTHLPNRTLFQDRLHTALQHAERHREWVVLMFLDLDRFKPINDSLGHAAGDRMLKDVAVRLAACVAEDDTVARMGGDEFTLLLQPHSTREGALNRAVHVAEQILASLARPFILEGREFFVTASIGIALSPQDGQELSQLMKNADTAMYHAKERGKNNFQFYQADMNASALERLELESDLRHALEQNEFVLHYQPQFSGNGQRLTGAEALLRWRHPRRGLVPPGEFIPVLEELGLVVQVGDWVLAEACRQLKAWQKAGVRVAKIAVNLSARQFCEGQLVERIAAILADSGAAPACLELELTESILMRDVDSAMQTLAELKRLGVSVAVDDFGTGYSSLNYLKQFPIDVLKIDRSFVDGLPSGEQDAQIARAIIAMAHSLNLQVIAEGVESQAQLDFLREHGCDEVQGFLLSKPMPAKQFAAQFSGAALFILD</sequence>
<dbReference type="InterPro" id="IPR000014">
    <property type="entry name" value="PAS"/>
</dbReference>
<dbReference type="Pfam" id="PF13426">
    <property type="entry name" value="PAS_9"/>
    <property type="match status" value="1"/>
</dbReference>
<feature type="domain" description="PAC" evidence="7">
    <location>
        <begin position="675"/>
        <end position="728"/>
    </location>
</feature>
<feature type="domain" description="PAC" evidence="7">
    <location>
        <begin position="811"/>
        <end position="868"/>
    </location>
</feature>
<organism evidence="10 11">
    <name type="scientific">Pseudomonas cavernae</name>
    <dbReference type="NCBI Taxonomy" id="2320867"/>
    <lineage>
        <taxon>Bacteria</taxon>
        <taxon>Pseudomonadati</taxon>
        <taxon>Pseudomonadota</taxon>
        <taxon>Gammaproteobacteria</taxon>
        <taxon>Pseudomonadales</taxon>
        <taxon>Pseudomonadaceae</taxon>
        <taxon>Pseudomonas</taxon>
    </lineage>
</organism>
<dbReference type="Pfam" id="PF00990">
    <property type="entry name" value="GGDEF"/>
    <property type="match status" value="1"/>
</dbReference>
<evidence type="ECO:0000259" key="7">
    <source>
        <dbReference type="PROSITE" id="PS50113"/>
    </source>
</evidence>
<dbReference type="OrthoDB" id="9804951at2"/>
<dbReference type="SUPFAM" id="SSF55785">
    <property type="entry name" value="PYP-like sensor domain (PAS domain)"/>
    <property type="match status" value="5"/>
</dbReference>
<gene>
    <name evidence="10" type="ORF">D3880_19170</name>
</gene>
<dbReference type="InterPro" id="IPR013767">
    <property type="entry name" value="PAS_fold"/>
</dbReference>
<dbReference type="KEGG" id="pcav:D3880_19170"/>
<dbReference type="PROSITE" id="PS50113">
    <property type="entry name" value="PAC"/>
    <property type="match status" value="3"/>
</dbReference>
<evidence type="ECO:0000259" key="6">
    <source>
        <dbReference type="PROSITE" id="PS50112"/>
    </source>
</evidence>
<dbReference type="FunFam" id="3.30.70.270:FF:000001">
    <property type="entry name" value="Diguanylate cyclase domain protein"/>
    <property type="match status" value="1"/>
</dbReference>
<dbReference type="PROSITE" id="PS50887">
    <property type="entry name" value="GGDEF"/>
    <property type="match status" value="1"/>
</dbReference>
<evidence type="ECO:0000256" key="1">
    <source>
        <dbReference type="ARBA" id="ARBA00001946"/>
    </source>
</evidence>
<dbReference type="Gene3D" id="3.20.20.450">
    <property type="entry name" value="EAL domain"/>
    <property type="match status" value="1"/>
</dbReference>
<dbReference type="GO" id="GO:0071732">
    <property type="term" value="P:cellular response to nitric oxide"/>
    <property type="evidence" value="ECO:0007669"/>
    <property type="project" value="UniProtKB-ARBA"/>
</dbReference>
<comment type="subcellular location">
    <subcellularLocation>
        <location evidence="2">Cell inner membrane</location>
    </subcellularLocation>
</comment>
<dbReference type="SMART" id="SM00091">
    <property type="entry name" value="PAS"/>
    <property type="match status" value="4"/>
</dbReference>
<dbReference type="InterPro" id="IPR000160">
    <property type="entry name" value="GGDEF_dom"/>
</dbReference>
<dbReference type="GO" id="GO:0005886">
    <property type="term" value="C:plasma membrane"/>
    <property type="evidence" value="ECO:0007669"/>
    <property type="project" value="UniProtKB-SubCell"/>
</dbReference>
<feature type="domain" description="GGDEF" evidence="9">
    <location>
        <begin position="1022"/>
        <end position="1159"/>
    </location>
</feature>
<accession>A0A385Z9Z9</accession>
<dbReference type="Proteomes" id="UP000265560">
    <property type="component" value="Chromosome"/>
</dbReference>
<dbReference type="InterPro" id="IPR001610">
    <property type="entry name" value="PAC"/>
</dbReference>
<dbReference type="Gene3D" id="3.30.450.20">
    <property type="entry name" value="PAS domain"/>
    <property type="match status" value="5"/>
</dbReference>
<feature type="domain" description="PAC" evidence="7">
    <location>
        <begin position="938"/>
        <end position="990"/>
    </location>
</feature>
<proteinExistence type="predicted"/>
<dbReference type="CDD" id="cd00130">
    <property type="entry name" value="PAS"/>
    <property type="match status" value="4"/>
</dbReference>
<dbReference type="InterPro" id="IPR052155">
    <property type="entry name" value="Biofilm_reg_signaling"/>
</dbReference>
<evidence type="ECO:0000259" key="8">
    <source>
        <dbReference type="PROSITE" id="PS50883"/>
    </source>
</evidence>
<dbReference type="FunFam" id="3.20.20.450:FF:000001">
    <property type="entry name" value="Cyclic di-GMP phosphodiesterase yahA"/>
    <property type="match status" value="1"/>
</dbReference>
<dbReference type="GO" id="GO:0006355">
    <property type="term" value="P:regulation of DNA-templated transcription"/>
    <property type="evidence" value="ECO:0007669"/>
    <property type="project" value="InterPro"/>
</dbReference>
<evidence type="ECO:0000313" key="10">
    <source>
        <dbReference type="EMBL" id="AYC35143.1"/>
    </source>
</evidence>
<feature type="domain" description="PAS" evidence="6">
    <location>
        <begin position="729"/>
        <end position="800"/>
    </location>
</feature>
<dbReference type="InterPro" id="IPR001633">
    <property type="entry name" value="EAL_dom"/>
</dbReference>
<evidence type="ECO:0000259" key="9">
    <source>
        <dbReference type="PROSITE" id="PS50887"/>
    </source>
</evidence>
<dbReference type="Pfam" id="PF08447">
    <property type="entry name" value="PAS_3"/>
    <property type="match status" value="1"/>
</dbReference>
<dbReference type="PROSITE" id="PS50883">
    <property type="entry name" value="EAL"/>
    <property type="match status" value="1"/>
</dbReference>
<evidence type="ECO:0000256" key="3">
    <source>
        <dbReference type="ARBA" id="ARBA00012282"/>
    </source>
</evidence>
<feature type="domain" description="PAS" evidence="6">
    <location>
        <begin position="865"/>
        <end position="910"/>
    </location>
</feature>
<evidence type="ECO:0000256" key="4">
    <source>
        <dbReference type="ARBA" id="ARBA00022636"/>
    </source>
</evidence>
<reference evidence="11" key="1">
    <citation type="submission" date="2018-09" db="EMBL/GenBank/DDBJ databases">
        <authorList>
            <person name="Zhu H."/>
        </authorList>
    </citation>
    <scope>NUCLEOTIDE SEQUENCE [LARGE SCALE GENOMIC DNA]</scope>
    <source>
        <strain evidence="11">K2W31S-8</strain>
    </source>
</reference>
<name>A0A385Z9Z9_9PSED</name>
<dbReference type="PANTHER" id="PTHR44757:SF2">
    <property type="entry name" value="BIOFILM ARCHITECTURE MAINTENANCE PROTEIN MBAA"/>
    <property type="match status" value="1"/>
</dbReference>
<dbReference type="SMART" id="SM00267">
    <property type="entry name" value="GGDEF"/>
    <property type="match status" value="1"/>
</dbReference>
<dbReference type="InterPro" id="IPR035965">
    <property type="entry name" value="PAS-like_dom_sf"/>
</dbReference>
<dbReference type="Pfam" id="PF00563">
    <property type="entry name" value="EAL"/>
    <property type="match status" value="1"/>
</dbReference>